<keyword evidence="2" id="KW-0067">ATP-binding</keyword>
<keyword evidence="3" id="KW-0812">Transmembrane</keyword>
<protein>
    <recommendedName>
        <fullName evidence="6">EGF-like domain-containing protein</fullName>
    </recommendedName>
</protein>
<keyword evidence="5" id="KW-1185">Reference proteome</keyword>
<proteinExistence type="predicted"/>
<dbReference type="InterPro" id="IPR045274">
    <property type="entry name" value="WAK-like"/>
</dbReference>
<reference evidence="4 5" key="1">
    <citation type="journal article" date="2023" name="Life. Sci Alliance">
        <title>Evolutionary insights into 3D genome organization and epigenetic landscape of Vigna mungo.</title>
        <authorList>
            <person name="Junaid A."/>
            <person name="Singh B."/>
            <person name="Bhatia S."/>
        </authorList>
    </citation>
    <scope>NUCLEOTIDE SEQUENCE [LARGE SCALE GENOMIC DNA]</scope>
    <source>
        <strain evidence="4">Urdbean</strain>
    </source>
</reference>
<feature type="transmembrane region" description="Helical" evidence="3">
    <location>
        <begin position="136"/>
        <end position="158"/>
    </location>
</feature>
<evidence type="ECO:0000256" key="2">
    <source>
        <dbReference type="ARBA" id="ARBA00022840"/>
    </source>
</evidence>
<dbReference type="GO" id="GO:0005524">
    <property type="term" value="F:ATP binding"/>
    <property type="evidence" value="ECO:0007669"/>
    <property type="project" value="UniProtKB-KW"/>
</dbReference>
<dbReference type="PANTHER" id="PTHR27005">
    <property type="entry name" value="WALL-ASSOCIATED RECEPTOR KINASE-LIKE 21"/>
    <property type="match status" value="1"/>
</dbReference>
<dbReference type="Proteomes" id="UP001374535">
    <property type="component" value="Chromosome 8"/>
</dbReference>
<dbReference type="GO" id="GO:0005886">
    <property type="term" value="C:plasma membrane"/>
    <property type="evidence" value="ECO:0007669"/>
    <property type="project" value="TreeGrafter"/>
</dbReference>
<dbReference type="EMBL" id="CP144693">
    <property type="protein sequence ID" value="WVZ00401.1"/>
    <property type="molecule type" value="Genomic_DNA"/>
</dbReference>
<dbReference type="GO" id="GO:0007166">
    <property type="term" value="P:cell surface receptor signaling pathway"/>
    <property type="evidence" value="ECO:0007669"/>
    <property type="project" value="InterPro"/>
</dbReference>
<gene>
    <name evidence="4" type="ORF">V8G54_026470</name>
</gene>
<dbReference type="GO" id="GO:0004674">
    <property type="term" value="F:protein serine/threonine kinase activity"/>
    <property type="evidence" value="ECO:0007669"/>
    <property type="project" value="TreeGrafter"/>
</dbReference>
<evidence type="ECO:0000256" key="3">
    <source>
        <dbReference type="SAM" id="Phobius"/>
    </source>
</evidence>
<name>A0AAQ3N0F8_VIGMU</name>
<keyword evidence="3" id="KW-0472">Membrane</keyword>
<evidence type="ECO:0000256" key="1">
    <source>
        <dbReference type="ARBA" id="ARBA00022741"/>
    </source>
</evidence>
<organism evidence="4 5">
    <name type="scientific">Vigna mungo</name>
    <name type="common">Black gram</name>
    <name type="synonym">Phaseolus mungo</name>
    <dbReference type="NCBI Taxonomy" id="3915"/>
    <lineage>
        <taxon>Eukaryota</taxon>
        <taxon>Viridiplantae</taxon>
        <taxon>Streptophyta</taxon>
        <taxon>Embryophyta</taxon>
        <taxon>Tracheophyta</taxon>
        <taxon>Spermatophyta</taxon>
        <taxon>Magnoliopsida</taxon>
        <taxon>eudicotyledons</taxon>
        <taxon>Gunneridae</taxon>
        <taxon>Pentapetalae</taxon>
        <taxon>rosids</taxon>
        <taxon>fabids</taxon>
        <taxon>Fabales</taxon>
        <taxon>Fabaceae</taxon>
        <taxon>Papilionoideae</taxon>
        <taxon>50 kb inversion clade</taxon>
        <taxon>NPAAA clade</taxon>
        <taxon>indigoferoid/millettioid clade</taxon>
        <taxon>Phaseoleae</taxon>
        <taxon>Vigna</taxon>
    </lineage>
</organism>
<accession>A0AAQ3N0F8</accession>
<sequence length="218" mass="23977">MKGPGGRGEVEVAVSGVVVFIGLKEDFVLVEEDSSEFYTDYFIKLQKRRTVPTVLDWAVGNLTCEEAKNNLTSYVCQENSVCIDSQNGPGYLCGCLEGYVGNAYLKGGSKTRKHQGDGRKGGSGCVSNLQHVVNEIVIGTGIGLVLLLTGSGWLYHIFRKRKRASRSARYFKRNGGLMLEQQISKMEGSSERVKIFTARELKKATENFHDSRIIGRGG</sequence>
<evidence type="ECO:0000313" key="4">
    <source>
        <dbReference type="EMBL" id="WVZ00401.1"/>
    </source>
</evidence>
<dbReference type="AlphaFoldDB" id="A0AAQ3N0F8"/>
<dbReference type="PANTHER" id="PTHR27005:SF468">
    <property type="entry name" value="OS01G0310500 PROTEIN"/>
    <property type="match status" value="1"/>
</dbReference>
<evidence type="ECO:0000313" key="5">
    <source>
        <dbReference type="Proteomes" id="UP001374535"/>
    </source>
</evidence>
<keyword evidence="1" id="KW-0547">Nucleotide-binding</keyword>
<keyword evidence="3" id="KW-1133">Transmembrane helix</keyword>
<evidence type="ECO:0008006" key="6">
    <source>
        <dbReference type="Google" id="ProtNLM"/>
    </source>
</evidence>